<dbReference type="SUPFAM" id="SSF116734">
    <property type="entry name" value="DNA methylase specificity domain"/>
    <property type="match status" value="2"/>
</dbReference>
<dbReference type="CDD" id="cd17276">
    <property type="entry name" value="RMtype1_S_Sau1132ORF3780P-TRD1-CR1_like"/>
    <property type="match status" value="1"/>
</dbReference>
<keyword evidence="2" id="KW-0680">Restriction system</keyword>
<gene>
    <name evidence="5" type="ORF">GHNINEIG_01910</name>
</gene>
<dbReference type="GO" id="GO:0009307">
    <property type="term" value="P:DNA restriction-modification system"/>
    <property type="evidence" value="ECO:0007669"/>
    <property type="project" value="UniProtKB-KW"/>
</dbReference>
<dbReference type="CDD" id="cd17246">
    <property type="entry name" value="RMtype1_S_SonII-TRD2-CR2_like"/>
    <property type="match status" value="1"/>
</dbReference>
<dbReference type="GO" id="GO:0003677">
    <property type="term" value="F:DNA binding"/>
    <property type="evidence" value="ECO:0007669"/>
    <property type="project" value="UniProtKB-KW"/>
</dbReference>
<dbReference type="InterPro" id="IPR000055">
    <property type="entry name" value="Restrct_endonuc_typeI_TRD"/>
</dbReference>
<dbReference type="Gene3D" id="3.90.220.20">
    <property type="entry name" value="DNA methylase specificity domains"/>
    <property type="match status" value="2"/>
</dbReference>
<evidence type="ECO:0000256" key="2">
    <source>
        <dbReference type="ARBA" id="ARBA00022747"/>
    </source>
</evidence>
<comment type="similarity">
    <text evidence="1">Belongs to the type-I restriction system S methylase family.</text>
</comment>
<keyword evidence="3" id="KW-0238">DNA-binding</keyword>
<dbReference type="AlphaFoldDB" id="A0A4P7P147"/>
<keyword evidence="5" id="KW-0540">Nuclease</keyword>
<keyword evidence="5" id="KW-0255">Endonuclease</keyword>
<dbReference type="RefSeq" id="WP_135796433.1">
    <property type="nucleotide sequence ID" value="NZ_CP032096.1"/>
</dbReference>
<evidence type="ECO:0000259" key="4">
    <source>
        <dbReference type="Pfam" id="PF01420"/>
    </source>
</evidence>
<evidence type="ECO:0000256" key="3">
    <source>
        <dbReference type="ARBA" id="ARBA00023125"/>
    </source>
</evidence>
<dbReference type="Proteomes" id="UP000296201">
    <property type="component" value="Chromosome"/>
</dbReference>
<name>A0A4P7P147_9GAMM</name>
<dbReference type="OrthoDB" id="9798929at2"/>
<feature type="domain" description="Type I restriction modification DNA specificity" evidence="4">
    <location>
        <begin position="245"/>
        <end position="427"/>
    </location>
</feature>
<reference evidence="5 6" key="1">
    <citation type="submission" date="2018-08" db="EMBL/GenBank/DDBJ databases">
        <title>Horizontal acquisition of hydrogen conversion ability and other habitat adaptations in Hydrogenovibrio crunogenus strains.</title>
        <authorList>
            <person name="Gonnella G."/>
            <person name="Adam N."/>
            <person name="Perner M."/>
        </authorList>
    </citation>
    <scope>NUCLEOTIDE SEQUENCE [LARGE SCALE GENOMIC DNA]</scope>
    <source>
        <strain evidence="5 6">SP-41</strain>
    </source>
</reference>
<dbReference type="Gene3D" id="1.10.287.1120">
    <property type="entry name" value="Bipartite methylase S protein"/>
    <property type="match status" value="1"/>
</dbReference>
<dbReference type="InterPro" id="IPR044946">
    <property type="entry name" value="Restrct_endonuc_typeI_TRD_sf"/>
</dbReference>
<dbReference type="Pfam" id="PF01420">
    <property type="entry name" value="Methylase_S"/>
    <property type="match status" value="2"/>
</dbReference>
<sequence>MPEVMNMGKYKPYPSYKDSGIEWLGQIPLDWSTNRLKNIIRASITDGPHTTPVFIDSGIPFLSVDGIQNGELVFDKCRYISQEDHKEYKKKADIEKDDILLGKAASIGKVARVKVDFEFSIWSPLALIKPNLNKVLAPYLEYLLKSPLTQYQIQQLSTSNTQQNISMADIPKFIFSLPAINEQKAIANFLDQETGKIDLLIEKQQAMIALLKEKRQAVISHAVTKGLNPNAPLKDSGIQWLGQIPEHWEQPKIKWVANTDSGGTPNTSKQDLYYEDGIYPWIRTTDLNNALLFDTPIKITEKAVAETACSIIPEGSVLLGMYGGAGTIGKHSLLKFNSTINQAVCAVIPDANKVVSEYLHYFVQHYRPYWMVGAEGTRKDPNIGQDTIREAKYLFPPKMEQQEIVDYLDNQTKKIDTLIEKSQQAIELLKERKTALISAAVTGKIDVRGNDE</sequence>
<dbReference type="GO" id="GO:0004519">
    <property type="term" value="F:endonuclease activity"/>
    <property type="evidence" value="ECO:0007669"/>
    <property type="project" value="UniProtKB-KW"/>
</dbReference>
<accession>A0A4P7P147</accession>
<evidence type="ECO:0000313" key="6">
    <source>
        <dbReference type="Proteomes" id="UP000296201"/>
    </source>
</evidence>
<dbReference type="EMBL" id="CP032096">
    <property type="protein sequence ID" value="QBZ83843.1"/>
    <property type="molecule type" value="Genomic_DNA"/>
</dbReference>
<dbReference type="InterPro" id="IPR052021">
    <property type="entry name" value="Type-I_RS_S_subunit"/>
</dbReference>
<keyword evidence="5" id="KW-0378">Hydrolase</keyword>
<keyword evidence="6" id="KW-1185">Reference proteome</keyword>
<organism evidence="5 6">
    <name type="scientific">Hydrogenovibrio crunogenus</name>
    <dbReference type="NCBI Taxonomy" id="39765"/>
    <lineage>
        <taxon>Bacteria</taxon>
        <taxon>Pseudomonadati</taxon>
        <taxon>Pseudomonadota</taxon>
        <taxon>Gammaproteobacteria</taxon>
        <taxon>Thiotrichales</taxon>
        <taxon>Piscirickettsiaceae</taxon>
        <taxon>Hydrogenovibrio</taxon>
    </lineage>
</organism>
<evidence type="ECO:0000256" key="1">
    <source>
        <dbReference type="ARBA" id="ARBA00010923"/>
    </source>
</evidence>
<dbReference type="REBASE" id="308044">
    <property type="entry name" value="S.HcrSP41ORF1911P"/>
</dbReference>
<protein>
    <submittedName>
        <fullName evidence="5">Restriction endonuclease subunit S</fullName>
    </submittedName>
</protein>
<proteinExistence type="inferred from homology"/>
<feature type="domain" description="Type I restriction modification DNA specificity" evidence="4">
    <location>
        <begin position="30"/>
        <end position="202"/>
    </location>
</feature>
<evidence type="ECO:0000313" key="5">
    <source>
        <dbReference type="EMBL" id="QBZ83843.1"/>
    </source>
</evidence>
<dbReference type="PANTHER" id="PTHR30408">
    <property type="entry name" value="TYPE-1 RESTRICTION ENZYME ECOKI SPECIFICITY PROTEIN"/>
    <property type="match status" value="1"/>
</dbReference>
<dbReference type="PANTHER" id="PTHR30408:SF12">
    <property type="entry name" value="TYPE I RESTRICTION ENZYME MJAVIII SPECIFICITY SUBUNIT"/>
    <property type="match status" value="1"/>
</dbReference>